<proteinExistence type="predicted"/>
<dbReference type="InterPro" id="IPR050126">
    <property type="entry name" value="Ap4A_hydrolase"/>
</dbReference>
<sequence>MEKQTYARVQSLNAPAGRVIIVGDIHGCRAQLEELLRTVSFSRETDTLVAVGDLVNKGPDSFGVVRLLRHLGAYSVLGNHDCMLMNVAEMLKTHRPPADVSGYELLFSLAASIPPDVMLYLKELPHILRIPAYNLIVVHAGLHPQRPLEKQLVEEVTTMRNFIEKGKRSGERGVTGAEVTLTTSNETDSGVPWASLWRGPEMVVYGHDARRGLQTKFMPHALGLDSGCAGGGQLSAVVFPGGNIVSVPGWDGSF</sequence>
<dbReference type="CDD" id="cd00144">
    <property type="entry name" value="MPP_PPP_family"/>
    <property type="match status" value="1"/>
</dbReference>
<dbReference type="Pfam" id="PF00149">
    <property type="entry name" value="Metallophos"/>
    <property type="match status" value="1"/>
</dbReference>
<evidence type="ECO:0000313" key="2">
    <source>
        <dbReference type="EMBL" id="CCC50137.1"/>
    </source>
</evidence>
<name>G0TZV9_TRYVY</name>
<protein>
    <submittedName>
        <fullName evidence="2">Putative diadenosine tetraphosphatase</fullName>
    </submittedName>
</protein>
<dbReference type="PANTHER" id="PTHR42850">
    <property type="entry name" value="METALLOPHOSPHOESTERASE"/>
    <property type="match status" value="1"/>
</dbReference>
<dbReference type="VEuPathDB" id="TriTrypDB:TvY486_0807440"/>
<reference evidence="2" key="1">
    <citation type="journal article" date="2012" name="Proc. Natl. Acad. Sci. U.S.A.">
        <title>Antigenic diversity is generated by distinct evolutionary mechanisms in African trypanosome species.</title>
        <authorList>
            <person name="Jackson A.P."/>
            <person name="Berry A."/>
            <person name="Aslett M."/>
            <person name="Allison H.C."/>
            <person name="Burton P."/>
            <person name="Vavrova-Anderson J."/>
            <person name="Brown R."/>
            <person name="Browne H."/>
            <person name="Corton N."/>
            <person name="Hauser H."/>
            <person name="Gamble J."/>
            <person name="Gilderthorp R."/>
            <person name="Marcello L."/>
            <person name="McQuillan J."/>
            <person name="Otto T.D."/>
            <person name="Quail M.A."/>
            <person name="Sanders M.J."/>
            <person name="van Tonder A."/>
            <person name="Ginger M.L."/>
            <person name="Field M.C."/>
            <person name="Barry J.D."/>
            <person name="Hertz-Fowler C."/>
            <person name="Berriman M."/>
        </authorList>
    </citation>
    <scope>NUCLEOTIDE SEQUENCE</scope>
    <source>
        <strain evidence="2">Y486</strain>
    </source>
</reference>
<dbReference type="EMBL" id="HE573024">
    <property type="protein sequence ID" value="CCC50137.1"/>
    <property type="molecule type" value="Genomic_DNA"/>
</dbReference>
<gene>
    <name evidence="2" type="ORF">TVY486_0807440</name>
</gene>
<dbReference type="InterPro" id="IPR004843">
    <property type="entry name" value="Calcineurin-like_PHP"/>
</dbReference>
<evidence type="ECO:0000259" key="1">
    <source>
        <dbReference type="Pfam" id="PF00149"/>
    </source>
</evidence>
<dbReference type="GO" id="GO:0000298">
    <property type="term" value="F:endopolyphosphatase activity"/>
    <property type="evidence" value="ECO:0007669"/>
    <property type="project" value="TreeGrafter"/>
</dbReference>
<dbReference type="PANTHER" id="PTHR42850:SF4">
    <property type="entry name" value="ZINC-DEPENDENT ENDOPOLYPHOSPHATASE"/>
    <property type="match status" value="1"/>
</dbReference>
<dbReference type="GO" id="GO:0016791">
    <property type="term" value="F:phosphatase activity"/>
    <property type="evidence" value="ECO:0007669"/>
    <property type="project" value="TreeGrafter"/>
</dbReference>
<dbReference type="SUPFAM" id="SSF56300">
    <property type="entry name" value="Metallo-dependent phosphatases"/>
    <property type="match status" value="1"/>
</dbReference>
<dbReference type="GO" id="GO:0005737">
    <property type="term" value="C:cytoplasm"/>
    <property type="evidence" value="ECO:0007669"/>
    <property type="project" value="TreeGrafter"/>
</dbReference>
<dbReference type="AlphaFoldDB" id="G0TZV9"/>
<accession>G0TZV9</accession>
<dbReference type="GO" id="GO:0006798">
    <property type="term" value="P:polyphosphate catabolic process"/>
    <property type="evidence" value="ECO:0007669"/>
    <property type="project" value="TreeGrafter"/>
</dbReference>
<dbReference type="InterPro" id="IPR029052">
    <property type="entry name" value="Metallo-depent_PP-like"/>
</dbReference>
<dbReference type="OMA" id="CLYGHQL"/>
<dbReference type="Gene3D" id="3.60.21.10">
    <property type="match status" value="1"/>
</dbReference>
<feature type="domain" description="Calcineurin-like phosphoesterase" evidence="1">
    <location>
        <begin position="18"/>
        <end position="143"/>
    </location>
</feature>
<organism evidence="2">
    <name type="scientific">Trypanosoma vivax (strain Y486)</name>
    <dbReference type="NCBI Taxonomy" id="1055687"/>
    <lineage>
        <taxon>Eukaryota</taxon>
        <taxon>Discoba</taxon>
        <taxon>Euglenozoa</taxon>
        <taxon>Kinetoplastea</taxon>
        <taxon>Metakinetoplastina</taxon>
        <taxon>Trypanosomatida</taxon>
        <taxon>Trypanosomatidae</taxon>
        <taxon>Trypanosoma</taxon>
        <taxon>Duttonella</taxon>
    </lineage>
</organism>